<evidence type="ECO:0000313" key="9">
    <source>
        <dbReference type="Proteomes" id="UP000199239"/>
    </source>
</evidence>
<sequence>MSGGRFIAIVGPSGVGKDSVMQAMAARDAHIVLARRMITRPSDAGGEDFDGVTVEDFHALHAADAFALSWEAHGLHYAIPAAVDAYLREGRDVLANLSRAVLIYAKDRFANFEVINLTADRDVLAARLAARGRETAEQIAGRLDRADARLPGGMTALHLDNSGSLDQTVQAALDHLYPDVTAQAGRVPHKVK</sequence>
<dbReference type="Gene3D" id="3.40.50.300">
    <property type="entry name" value="P-loop containing nucleotide triphosphate hydrolases"/>
    <property type="match status" value="1"/>
</dbReference>
<evidence type="ECO:0000313" key="8">
    <source>
        <dbReference type="EMBL" id="SFS57793.1"/>
    </source>
</evidence>
<dbReference type="InterPro" id="IPR008144">
    <property type="entry name" value="Guanylate_kin-like_dom"/>
</dbReference>
<dbReference type="EMBL" id="FPAJ01000001">
    <property type="protein sequence ID" value="SFS57793.1"/>
    <property type="molecule type" value="Genomic_DNA"/>
</dbReference>
<organism evidence="8 9">
    <name type="scientific">Sulfitobacter marinus</name>
    <dbReference type="NCBI Taxonomy" id="394264"/>
    <lineage>
        <taxon>Bacteria</taxon>
        <taxon>Pseudomonadati</taxon>
        <taxon>Pseudomonadota</taxon>
        <taxon>Alphaproteobacteria</taxon>
        <taxon>Rhodobacterales</taxon>
        <taxon>Roseobacteraceae</taxon>
        <taxon>Sulfitobacter</taxon>
    </lineage>
</organism>
<keyword evidence="8" id="KW-0418">Kinase</keyword>
<comment type="pathway">
    <text evidence="2 6">Metabolic intermediate biosynthesis; 5-phospho-alpha-D-ribose 1-diphosphate biosynthesis; 5-phospho-alpha-D-ribose 1-diphosphate from D-ribose 5-phosphate (route II): step 3/3.</text>
</comment>
<evidence type="ECO:0000259" key="7">
    <source>
        <dbReference type="PROSITE" id="PS50052"/>
    </source>
</evidence>
<dbReference type="PANTHER" id="PTHR23117">
    <property type="entry name" value="GUANYLATE KINASE-RELATED"/>
    <property type="match status" value="1"/>
</dbReference>
<dbReference type="UniPathway" id="UPA00087">
    <property type="reaction ID" value="UER00175"/>
</dbReference>
<dbReference type="STRING" id="394264.SAMN04488040_1117"/>
<keyword evidence="4 6" id="KW-0547">Nucleotide-binding</keyword>
<name>A0A1I6QZE5_9RHOB</name>
<keyword evidence="3 6" id="KW-0808">Transferase</keyword>
<dbReference type="GO" id="GO:0005524">
    <property type="term" value="F:ATP binding"/>
    <property type="evidence" value="ECO:0007669"/>
    <property type="project" value="UniProtKB-KW"/>
</dbReference>
<dbReference type="SMART" id="SM00072">
    <property type="entry name" value="GuKc"/>
    <property type="match status" value="1"/>
</dbReference>
<evidence type="ECO:0000256" key="5">
    <source>
        <dbReference type="ARBA" id="ARBA00022840"/>
    </source>
</evidence>
<dbReference type="AlphaFoldDB" id="A0A1I6QZE5"/>
<dbReference type="InterPro" id="IPR027417">
    <property type="entry name" value="P-loop_NTPase"/>
</dbReference>
<feature type="binding site" evidence="6">
    <location>
        <begin position="11"/>
        <end position="18"/>
    </location>
    <ligand>
        <name>ATP</name>
        <dbReference type="ChEBI" id="CHEBI:30616"/>
    </ligand>
</feature>
<dbReference type="HAMAP" id="MF_00836">
    <property type="entry name" value="PhnN"/>
    <property type="match status" value="1"/>
</dbReference>
<dbReference type="InterPro" id="IPR012699">
    <property type="entry name" value="PhnN"/>
</dbReference>
<dbReference type="SUPFAM" id="SSF52540">
    <property type="entry name" value="P-loop containing nucleoside triphosphate hydrolases"/>
    <property type="match status" value="1"/>
</dbReference>
<accession>A0A1I6QZE5</accession>
<keyword evidence="5 6" id="KW-0067">ATP-binding</keyword>
<dbReference type="GO" id="GO:0019634">
    <property type="term" value="P:organic phosphonate metabolic process"/>
    <property type="evidence" value="ECO:0007669"/>
    <property type="project" value="UniProtKB-UniRule"/>
</dbReference>
<dbReference type="RefSeq" id="WP_093915272.1">
    <property type="nucleotide sequence ID" value="NZ_FPAJ01000001.1"/>
</dbReference>
<evidence type="ECO:0000256" key="3">
    <source>
        <dbReference type="ARBA" id="ARBA00022679"/>
    </source>
</evidence>
<dbReference type="PROSITE" id="PS50052">
    <property type="entry name" value="GUANYLATE_KINASE_2"/>
    <property type="match status" value="1"/>
</dbReference>
<dbReference type="GO" id="GO:0005829">
    <property type="term" value="C:cytosol"/>
    <property type="evidence" value="ECO:0007669"/>
    <property type="project" value="TreeGrafter"/>
</dbReference>
<gene>
    <name evidence="6" type="primary">phnN</name>
    <name evidence="8" type="ORF">SAMN04488040_1117</name>
</gene>
<dbReference type="EC" id="2.7.4.23" evidence="6"/>
<evidence type="ECO:0000256" key="4">
    <source>
        <dbReference type="ARBA" id="ARBA00022741"/>
    </source>
</evidence>
<evidence type="ECO:0000256" key="2">
    <source>
        <dbReference type="ARBA" id="ARBA00005069"/>
    </source>
</evidence>
<evidence type="ECO:0000256" key="6">
    <source>
        <dbReference type="HAMAP-Rule" id="MF_00836"/>
    </source>
</evidence>
<dbReference type="Proteomes" id="UP000199239">
    <property type="component" value="Unassembled WGS sequence"/>
</dbReference>
<reference evidence="9" key="1">
    <citation type="submission" date="2016-10" db="EMBL/GenBank/DDBJ databases">
        <authorList>
            <person name="Varghese N."/>
            <person name="Submissions S."/>
        </authorList>
    </citation>
    <scope>NUCLEOTIDE SEQUENCE [LARGE SCALE GENOMIC DNA]</scope>
    <source>
        <strain evidence="9">DSM 23422</strain>
    </source>
</reference>
<dbReference type="PANTHER" id="PTHR23117:SF8">
    <property type="entry name" value="RIBOSE 1,5-BISPHOSPHATE PHOSPHOKINASE PHNN"/>
    <property type="match status" value="1"/>
</dbReference>
<comment type="similarity">
    <text evidence="6">Belongs to the ribose 1,5-bisphosphokinase family.</text>
</comment>
<dbReference type="NCBIfam" id="TIGR02322">
    <property type="entry name" value="phosphon_PhnN"/>
    <property type="match status" value="1"/>
</dbReference>
<comment type="function">
    <text evidence="6">Catalyzes the phosphorylation of ribose 1,5-bisphosphate to 5-phospho-D-ribosyl alpha-1-diphosphate (PRPP).</text>
</comment>
<dbReference type="InterPro" id="IPR008145">
    <property type="entry name" value="GK/Ca_channel_bsu"/>
</dbReference>
<comment type="catalytic activity">
    <reaction evidence="1 6">
        <text>alpha-D-ribose 1,5-bisphosphate + ATP = 5-phospho-alpha-D-ribose 1-diphosphate + ADP</text>
        <dbReference type="Rhea" id="RHEA:20109"/>
        <dbReference type="ChEBI" id="CHEBI:30616"/>
        <dbReference type="ChEBI" id="CHEBI:58017"/>
        <dbReference type="ChEBI" id="CHEBI:68688"/>
        <dbReference type="ChEBI" id="CHEBI:456216"/>
        <dbReference type="EC" id="2.7.4.23"/>
    </reaction>
</comment>
<feature type="domain" description="Guanylate kinase-like" evidence="7">
    <location>
        <begin position="4"/>
        <end position="177"/>
    </location>
</feature>
<dbReference type="GO" id="GO:0033863">
    <property type="term" value="F:ribose 1,5-bisphosphate phosphokinase activity"/>
    <property type="evidence" value="ECO:0007669"/>
    <property type="project" value="UniProtKB-UniRule"/>
</dbReference>
<dbReference type="OrthoDB" id="341217at2"/>
<protein>
    <recommendedName>
        <fullName evidence="6">Ribose 1,5-bisphosphate phosphokinase PhnN</fullName>
        <ecNumber evidence="6">2.7.4.23</ecNumber>
    </recommendedName>
    <alternativeName>
        <fullName evidence="6">Ribose 1,5-bisphosphokinase</fullName>
    </alternativeName>
</protein>
<evidence type="ECO:0000256" key="1">
    <source>
        <dbReference type="ARBA" id="ARBA00000373"/>
    </source>
</evidence>
<dbReference type="GO" id="GO:0006015">
    <property type="term" value="P:5-phosphoribose 1-diphosphate biosynthetic process"/>
    <property type="evidence" value="ECO:0007669"/>
    <property type="project" value="UniProtKB-UniRule"/>
</dbReference>
<keyword evidence="9" id="KW-1185">Reference proteome</keyword>
<proteinExistence type="inferred from homology"/>